<dbReference type="KEGG" id="nta:107781080"/>
<reference evidence="2" key="1">
    <citation type="submission" date="2025-08" db="UniProtKB">
        <authorList>
            <consortium name="RefSeq"/>
        </authorList>
    </citation>
    <scope>IDENTIFICATION</scope>
</reference>
<protein>
    <submittedName>
        <fullName evidence="2">Uncharacterized protein isoform X1</fullName>
    </submittedName>
</protein>
<name>A0A1S3YYN7_TOBAC</name>
<sequence>MRASQMSSNKRKTDQDQIGHTTCHPYLCAKNSERNLRRRIAYKKMTPDKKATLLERCRTEYAAKKCRLSEISSANPSDQSHSSSESQRMIPGQAATFPEWTHLNTGGVLEYQPAIQLSFRSKTGSEL</sequence>
<dbReference type="RefSeq" id="XP_016457200.1">
    <property type="nucleotide sequence ID" value="XM_016601714.1"/>
</dbReference>
<dbReference type="AlphaFoldDB" id="A0A1S3YYN7"/>
<dbReference type="OrthoDB" id="1320215at2759"/>
<accession>A0A1S3YYN7</accession>
<feature type="region of interest" description="Disordered" evidence="1">
    <location>
        <begin position="1"/>
        <end position="24"/>
    </location>
</feature>
<feature type="region of interest" description="Disordered" evidence="1">
    <location>
        <begin position="68"/>
        <end position="96"/>
    </location>
</feature>
<feature type="compositionally biased region" description="Low complexity" evidence="1">
    <location>
        <begin position="77"/>
        <end position="86"/>
    </location>
</feature>
<proteinExistence type="predicted"/>
<organism evidence="2">
    <name type="scientific">Nicotiana tabacum</name>
    <name type="common">Common tobacco</name>
    <dbReference type="NCBI Taxonomy" id="4097"/>
    <lineage>
        <taxon>Eukaryota</taxon>
        <taxon>Viridiplantae</taxon>
        <taxon>Streptophyta</taxon>
        <taxon>Embryophyta</taxon>
        <taxon>Tracheophyta</taxon>
        <taxon>Spermatophyta</taxon>
        <taxon>Magnoliopsida</taxon>
        <taxon>eudicotyledons</taxon>
        <taxon>Gunneridae</taxon>
        <taxon>Pentapetalae</taxon>
        <taxon>asterids</taxon>
        <taxon>lamiids</taxon>
        <taxon>Solanales</taxon>
        <taxon>Solanaceae</taxon>
        <taxon>Nicotianoideae</taxon>
        <taxon>Nicotianeae</taxon>
        <taxon>Nicotiana</taxon>
    </lineage>
</organism>
<evidence type="ECO:0000256" key="1">
    <source>
        <dbReference type="SAM" id="MobiDB-lite"/>
    </source>
</evidence>
<gene>
    <name evidence="2" type="primary">LOC107781080</name>
</gene>
<evidence type="ECO:0000313" key="2">
    <source>
        <dbReference type="RefSeq" id="XP_016457200.1"/>
    </source>
</evidence>
<dbReference type="PaxDb" id="4097-A0A1S3YYN7"/>